<name>A0A9Q9AUK8_9PEZI</name>
<dbReference type="InterPro" id="IPR020904">
    <property type="entry name" value="Sc_DH/Rdtase_CS"/>
</dbReference>
<evidence type="ECO:0000256" key="3">
    <source>
        <dbReference type="RuleBase" id="RU000363"/>
    </source>
</evidence>
<dbReference type="InterPro" id="IPR002347">
    <property type="entry name" value="SDR_fam"/>
</dbReference>
<dbReference type="EMBL" id="CP099422">
    <property type="protein sequence ID" value="USW53483.1"/>
    <property type="molecule type" value="Genomic_DNA"/>
</dbReference>
<evidence type="ECO:0000256" key="1">
    <source>
        <dbReference type="ARBA" id="ARBA00006484"/>
    </source>
</evidence>
<evidence type="ECO:0000313" key="6">
    <source>
        <dbReference type="Proteomes" id="UP001056384"/>
    </source>
</evidence>
<dbReference type="Gene3D" id="3.40.50.720">
    <property type="entry name" value="NAD(P)-binding Rossmann-like Domain"/>
    <property type="match status" value="1"/>
</dbReference>
<dbReference type="PROSITE" id="PS00061">
    <property type="entry name" value="ADH_SHORT"/>
    <property type="match status" value="1"/>
</dbReference>
<dbReference type="PRINTS" id="PR00080">
    <property type="entry name" value="SDRFAMILY"/>
</dbReference>
<dbReference type="PANTHER" id="PTHR42760">
    <property type="entry name" value="SHORT-CHAIN DEHYDROGENASES/REDUCTASES FAMILY MEMBER"/>
    <property type="match status" value="1"/>
</dbReference>
<accession>A0A9Q9AUK8</accession>
<dbReference type="GO" id="GO:0016616">
    <property type="term" value="F:oxidoreductase activity, acting on the CH-OH group of donors, NAD or NADP as acceptor"/>
    <property type="evidence" value="ECO:0007669"/>
    <property type="project" value="TreeGrafter"/>
</dbReference>
<dbReference type="InterPro" id="IPR057326">
    <property type="entry name" value="KR_dom"/>
</dbReference>
<dbReference type="SUPFAM" id="SSF51735">
    <property type="entry name" value="NAD(P)-binding Rossmann-fold domains"/>
    <property type="match status" value="1"/>
</dbReference>
<dbReference type="GO" id="GO:0048038">
    <property type="term" value="F:quinone binding"/>
    <property type="evidence" value="ECO:0007669"/>
    <property type="project" value="TreeGrafter"/>
</dbReference>
<comment type="similarity">
    <text evidence="1 3">Belongs to the short-chain dehydrogenases/reductases (SDR) family.</text>
</comment>
<keyword evidence="2" id="KW-0521">NADP</keyword>
<evidence type="ECO:0000313" key="5">
    <source>
        <dbReference type="EMBL" id="USW53483.1"/>
    </source>
</evidence>
<dbReference type="PRINTS" id="PR00081">
    <property type="entry name" value="GDHRDH"/>
</dbReference>
<dbReference type="AlphaFoldDB" id="A0A9Q9AUK8"/>
<proteinExistence type="inferred from homology"/>
<dbReference type="Proteomes" id="UP001056384">
    <property type="component" value="Chromosome 5"/>
</dbReference>
<dbReference type="PANTHER" id="PTHR42760:SF121">
    <property type="entry name" value="3-OXOACYL-(ACYL-CARRIER-PROTEIN) REDUCTASE"/>
    <property type="match status" value="1"/>
</dbReference>
<gene>
    <name evidence="5" type="ORF">Slin15195_G068020</name>
</gene>
<dbReference type="Pfam" id="PF00106">
    <property type="entry name" value="adh_short"/>
    <property type="match status" value="1"/>
</dbReference>
<organism evidence="5 6">
    <name type="scientific">Septoria linicola</name>
    <dbReference type="NCBI Taxonomy" id="215465"/>
    <lineage>
        <taxon>Eukaryota</taxon>
        <taxon>Fungi</taxon>
        <taxon>Dikarya</taxon>
        <taxon>Ascomycota</taxon>
        <taxon>Pezizomycotina</taxon>
        <taxon>Dothideomycetes</taxon>
        <taxon>Dothideomycetidae</taxon>
        <taxon>Mycosphaerellales</taxon>
        <taxon>Mycosphaerellaceae</taxon>
        <taxon>Septoria</taxon>
    </lineage>
</organism>
<dbReference type="InterPro" id="IPR036291">
    <property type="entry name" value="NAD(P)-bd_dom_sf"/>
</dbReference>
<evidence type="ECO:0000259" key="4">
    <source>
        <dbReference type="SMART" id="SM00822"/>
    </source>
</evidence>
<dbReference type="FunFam" id="3.40.50.720:FF:000084">
    <property type="entry name" value="Short-chain dehydrogenase reductase"/>
    <property type="match status" value="1"/>
</dbReference>
<protein>
    <submittedName>
        <fullName evidence="5">Short-chain dehydrogenase/reductase SDR, NAD(P)-binding domain superfamily</fullName>
    </submittedName>
</protein>
<sequence>MGRVAIVTGSARGIGRSIALRLAQDGYDVAINDISANKSGAEEVAKEIQGLGRKSTVAIADVSKLKEVEQMIQDVVKELGPLNTMVANAGIAQVKPLLDLTEEDFENMFRVNVFGVQNCYQAAAKQIIKQGNATPEQPAKLIGCSSIVGFKPFALLSHYSASKWAVRGLTQAYAMEMAEYNITVNAYAPGIVGTAMWDLIDEKLGEKTGAQKGDTIKKYSGELIALKRTSTPEDVARLVSFLGSSDSNYVTGQTQIVDGGIIFT</sequence>
<reference evidence="5" key="1">
    <citation type="submission" date="2022-06" db="EMBL/GenBank/DDBJ databases">
        <title>Complete genome sequences of two strains of the flax pathogen Septoria linicola.</title>
        <authorList>
            <person name="Lapalu N."/>
            <person name="Simon A."/>
            <person name="Demenou B."/>
            <person name="Paumier D."/>
            <person name="Guillot M.-P."/>
            <person name="Gout L."/>
            <person name="Valade R."/>
        </authorList>
    </citation>
    <scope>NUCLEOTIDE SEQUENCE</scope>
    <source>
        <strain evidence="5">SE15195</strain>
    </source>
</reference>
<feature type="domain" description="Ketoreductase" evidence="4">
    <location>
        <begin position="3"/>
        <end position="203"/>
    </location>
</feature>
<evidence type="ECO:0000256" key="2">
    <source>
        <dbReference type="ARBA" id="ARBA00022857"/>
    </source>
</evidence>
<dbReference type="GO" id="GO:0006633">
    <property type="term" value="P:fatty acid biosynthetic process"/>
    <property type="evidence" value="ECO:0007669"/>
    <property type="project" value="TreeGrafter"/>
</dbReference>
<dbReference type="SMART" id="SM00822">
    <property type="entry name" value="PKS_KR"/>
    <property type="match status" value="1"/>
</dbReference>
<keyword evidence="6" id="KW-1185">Reference proteome</keyword>